<dbReference type="InterPro" id="IPR045843">
    <property type="entry name" value="IND-like"/>
</dbReference>
<evidence type="ECO:0000256" key="1">
    <source>
        <dbReference type="ARBA" id="ARBA00004123"/>
    </source>
</evidence>
<keyword evidence="4" id="KW-0539">Nucleus</keyword>
<gene>
    <name evidence="6" type="ORF">HUJ06_021408</name>
</gene>
<dbReference type="PANTHER" id="PTHR45914:SF24">
    <property type="entry name" value="BHLH DOMAIN-CONTAINING PROTEIN"/>
    <property type="match status" value="1"/>
</dbReference>
<dbReference type="GO" id="GO:0046983">
    <property type="term" value="F:protein dimerization activity"/>
    <property type="evidence" value="ECO:0007669"/>
    <property type="project" value="InterPro"/>
</dbReference>
<evidence type="ECO:0000256" key="4">
    <source>
        <dbReference type="ARBA" id="ARBA00023242"/>
    </source>
</evidence>
<keyword evidence="3" id="KW-0804">Transcription</keyword>
<dbReference type="InterPro" id="IPR036638">
    <property type="entry name" value="HLH_DNA-bd_sf"/>
</dbReference>
<evidence type="ECO:0000256" key="2">
    <source>
        <dbReference type="ARBA" id="ARBA00023015"/>
    </source>
</evidence>
<feature type="domain" description="BHLH" evidence="5">
    <location>
        <begin position="99"/>
        <end position="148"/>
    </location>
</feature>
<dbReference type="PANTHER" id="PTHR45914">
    <property type="entry name" value="TRANSCRIPTION FACTOR HEC3-RELATED"/>
    <property type="match status" value="1"/>
</dbReference>
<accession>A0A822XME8</accession>
<comment type="subcellular location">
    <subcellularLocation>
        <location evidence="1">Nucleus</location>
    </subcellularLocation>
</comment>
<evidence type="ECO:0000259" key="5">
    <source>
        <dbReference type="PROSITE" id="PS50888"/>
    </source>
</evidence>
<name>A0A822XME8_NELNU</name>
<evidence type="ECO:0000313" key="6">
    <source>
        <dbReference type="EMBL" id="DAD19945.1"/>
    </source>
</evidence>
<reference evidence="6 7" key="1">
    <citation type="journal article" date="2020" name="Mol. Biol. Evol.">
        <title>Distinct Expression and Methylation Patterns for Genes with Different Fates following a Single Whole-Genome Duplication in Flowering Plants.</title>
        <authorList>
            <person name="Shi T."/>
            <person name="Rahmani R.S."/>
            <person name="Gugger P.F."/>
            <person name="Wang M."/>
            <person name="Li H."/>
            <person name="Zhang Y."/>
            <person name="Li Z."/>
            <person name="Wang Q."/>
            <person name="Van de Peer Y."/>
            <person name="Marchal K."/>
            <person name="Chen J."/>
        </authorList>
    </citation>
    <scope>NUCLEOTIDE SEQUENCE [LARGE SCALE GENOMIC DNA]</scope>
    <source>
        <tissue evidence="6">Leaf</tissue>
    </source>
</reference>
<dbReference type="SUPFAM" id="SSF47459">
    <property type="entry name" value="HLH, helix-loop-helix DNA-binding domain"/>
    <property type="match status" value="1"/>
</dbReference>
<comment type="caution">
    <text evidence="6">The sequence shown here is derived from an EMBL/GenBank/DDBJ whole genome shotgun (WGS) entry which is preliminary data.</text>
</comment>
<evidence type="ECO:0000313" key="7">
    <source>
        <dbReference type="Proteomes" id="UP000607653"/>
    </source>
</evidence>
<dbReference type="PROSITE" id="PS50888">
    <property type="entry name" value="BHLH"/>
    <property type="match status" value="1"/>
</dbReference>
<dbReference type="Gene3D" id="4.10.280.10">
    <property type="entry name" value="Helix-loop-helix DNA-binding domain"/>
    <property type="match status" value="1"/>
</dbReference>
<proteinExistence type="predicted"/>
<dbReference type="AlphaFoldDB" id="A0A822XME8"/>
<sequence length="206" mass="23390">MCSFRSESFDQTLPLCDWRFRRLRDLCSIEQASKDLGISTSSHMQQNELAIVESSPQVTLVVVINRLLPGSYSIVRNFALPNLSSIAWLQAPKRSPPSSAAVHMSTLARQRRKKIGDRTRCMLKLIPWDKKISMAMLLEEAYKYIEFLKAQLRALQTMPCQSSIEWEVLPGNVGLELGGLEKKNQQQLLQVLVNSPVAQTILYSKR</sequence>
<dbReference type="Proteomes" id="UP000607653">
    <property type="component" value="Unassembled WGS sequence"/>
</dbReference>
<dbReference type="EMBL" id="DUZY01000001">
    <property type="protein sequence ID" value="DAD19945.1"/>
    <property type="molecule type" value="Genomic_DNA"/>
</dbReference>
<keyword evidence="7" id="KW-1185">Reference proteome</keyword>
<dbReference type="GO" id="GO:0005634">
    <property type="term" value="C:nucleus"/>
    <property type="evidence" value="ECO:0007669"/>
    <property type="project" value="UniProtKB-SubCell"/>
</dbReference>
<dbReference type="GO" id="GO:0003700">
    <property type="term" value="F:DNA-binding transcription factor activity"/>
    <property type="evidence" value="ECO:0007669"/>
    <property type="project" value="InterPro"/>
</dbReference>
<evidence type="ECO:0000256" key="3">
    <source>
        <dbReference type="ARBA" id="ARBA00023163"/>
    </source>
</evidence>
<organism evidence="6 7">
    <name type="scientific">Nelumbo nucifera</name>
    <name type="common">Sacred lotus</name>
    <dbReference type="NCBI Taxonomy" id="4432"/>
    <lineage>
        <taxon>Eukaryota</taxon>
        <taxon>Viridiplantae</taxon>
        <taxon>Streptophyta</taxon>
        <taxon>Embryophyta</taxon>
        <taxon>Tracheophyta</taxon>
        <taxon>Spermatophyta</taxon>
        <taxon>Magnoliopsida</taxon>
        <taxon>Proteales</taxon>
        <taxon>Nelumbonaceae</taxon>
        <taxon>Nelumbo</taxon>
    </lineage>
</organism>
<protein>
    <recommendedName>
        <fullName evidence="5">BHLH domain-containing protein</fullName>
    </recommendedName>
</protein>
<keyword evidence="2" id="KW-0805">Transcription regulation</keyword>
<dbReference type="InterPro" id="IPR011598">
    <property type="entry name" value="bHLH_dom"/>
</dbReference>